<feature type="chain" id="PRO_5007859985" evidence="2">
    <location>
        <begin position="29"/>
        <end position="199"/>
    </location>
</feature>
<keyword evidence="2" id="KW-0732">Signal</keyword>
<proteinExistence type="predicted"/>
<name>A0A165JF18_9BASI</name>
<protein>
    <submittedName>
        <fullName evidence="3">Uncharacterized protein</fullName>
    </submittedName>
</protein>
<reference evidence="3 4" key="1">
    <citation type="journal article" date="2016" name="Mol. Biol. Evol.">
        <title>Comparative Genomics of Early-Diverging Mushroom-Forming Fungi Provides Insights into the Origins of Lignocellulose Decay Capabilities.</title>
        <authorList>
            <person name="Nagy L.G."/>
            <person name="Riley R."/>
            <person name="Tritt A."/>
            <person name="Adam C."/>
            <person name="Daum C."/>
            <person name="Floudas D."/>
            <person name="Sun H."/>
            <person name="Yadav J.S."/>
            <person name="Pangilinan J."/>
            <person name="Larsson K.H."/>
            <person name="Matsuura K."/>
            <person name="Barry K."/>
            <person name="Labutti K."/>
            <person name="Kuo R."/>
            <person name="Ohm R.A."/>
            <person name="Bhattacharya S.S."/>
            <person name="Shirouzu T."/>
            <person name="Yoshinaga Y."/>
            <person name="Martin F.M."/>
            <person name="Grigoriev I.V."/>
            <person name="Hibbett D.S."/>
        </authorList>
    </citation>
    <scope>NUCLEOTIDE SEQUENCE [LARGE SCALE GENOMIC DNA]</scope>
    <source>
        <strain evidence="3 4">HHB12733</strain>
    </source>
</reference>
<feature type="compositionally biased region" description="Polar residues" evidence="1">
    <location>
        <begin position="155"/>
        <end position="165"/>
    </location>
</feature>
<dbReference type="AlphaFoldDB" id="A0A165JF18"/>
<sequence>MGSSSARHILLMPAVLDVFLRLCPTPLALTLAQVGNPFKMIIARHIAQHMNLESGLALFTPDPAAFRRLMKDHGAIICGSLIYNLLAKRPSATSTLELIVSRPFASRFIENLQTIGATLALTQRLKQTLTDLKSSAHGSSNGASSHKHKEISRGASASTSNANGTLTPASYDELRDMGSYNLSISASNPMRWYNAVLSR</sequence>
<evidence type="ECO:0000256" key="1">
    <source>
        <dbReference type="SAM" id="MobiDB-lite"/>
    </source>
</evidence>
<keyword evidence="4" id="KW-1185">Reference proteome</keyword>
<evidence type="ECO:0000313" key="3">
    <source>
        <dbReference type="EMBL" id="KZT61758.1"/>
    </source>
</evidence>
<feature type="signal peptide" evidence="2">
    <location>
        <begin position="1"/>
        <end position="28"/>
    </location>
</feature>
<evidence type="ECO:0000256" key="2">
    <source>
        <dbReference type="SAM" id="SignalP"/>
    </source>
</evidence>
<gene>
    <name evidence="3" type="ORF">CALCODRAFT_506081</name>
</gene>
<organism evidence="3 4">
    <name type="scientific">Calocera cornea HHB12733</name>
    <dbReference type="NCBI Taxonomy" id="1353952"/>
    <lineage>
        <taxon>Eukaryota</taxon>
        <taxon>Fungi</taxon>
        <taxon>Dikarya</taxon>
        <taxon>Basidiomycota</taxon>
        <taxon>Agaricomycotina</taxon>
        <taxon>Dacrymycetes</taxon>
        <taxon>Dacrymycetales</taxon>
        <taxon>Dacrymycetaceae</taxon>
        <taxon>Calocera</taxon>
    </lineage>
</organism>
<feature type="region of interest" description="Disordered" evidence="1">
    <location>
        <begin position="132"/>
        <end position="165"/>
    </location>
</feature>
<evidence type="ECO:0000313" key="4">
    <source>
        <dbReference type="Proteomes" id="UP000076842"/>
    </source>
</evidence>
<dbReference type="Proteomes" id="UP000076842">
    <property type="component" value="Unassembled WGS sequence"/>
</dbReference>
<dbReference type="EMBL" id="KV423921">
    <property type="protein sequence ID" value="KZT61758.1"/>
    <property type="molecule type" value="Genomic_DNA"/>
</dbReference>
<accession>A0A165JF18</accession>
<feature type="compositionally biased region" description="Low complexity" evidence="1">
    <location>
        <begin position="133"/>
        <end position="144"/>
    </location>
</feature>
<dbReference type="InParanoid" id="A0A165JF18"/>